<feature type="region of interest" description="Disordered" evidence="1">
    <location>
        <begin position="461"/>
        <end position="511"/>
    </location>
</feature>
<dbReference type="HOGENOM" id="CLU_034121_0_0_1"/>
<dbReference type="OrthoDB" id="3352225at2759"/>
<dbReference type="Pfam" id="PF20415">
    <property type="entry name" value="DUF6699"/>
    <property type="match status" value="1"/>
</dbReference>
<evidence type="ECO:0000313" key="4">
    <source>
        <dbReference type="Proteomes" id="UP000027265"/>
    </source>
</evidence>
<gene>
    <name evidence="3" type="ORF">JAAARDRAFT_46386</name>
</gene>
<evidence type="ECO:0000313" key="3">
    <source>
        <dbReference type="EMBL" id="KDQ59741.1"/>
    </source>
</evidence>
<sequence length="511" mass="54683">MSDQGTPFIPPISSPPGNSPIRPPVVPSPNTASAAPLPEWYAQAQNPGAYPQFYPGTGAGVGSPYGGTPFIPTMYTPAMGGGGSVQPTSYFPPPVALPGAGGGGGYPSTPAGPPQGFAPDFIGYGAAAAAANAPWPNAPQGTPWAPPGTGFVGVQQLPGGGALGINMMPPGMGMQMGWGGAPQAMYTPYPAMAATPAWGQAPMPGMPGAYMMQPQAAPPPPPQPARDPEPAIHFVEERNNPRDGSSNISRFATGRNYGPVLTPFLTKIVKANIQVNPLIGVREDSTKEYIKWNMLFPSNYCQSSAEPAHQSWMGGRGAPATFPRLQTLRIISRTFPWMIMLDASDPEIGLTCGEVMDKIGDFLQSIVKKSEHNQQPSNKQREVIKSYHHNRSPAYGVPGGRAGRELRKFDYLGRESMFGGIRREDGYVKEFCGGEIMPCTLVLVCEPSYPMTQQEIDDHAALEARQAEERAQEVERERERPRSGHRSRPSSANRPRTPHVRPPTPDSDSSM</sequence>
<evidence type="ECO:0000259" key="2">
    <source>
        <dbReference type="Pfam" id="PF20415"/>
    </source>
</evidence>
<keyword evidence="4" id="KW-1185">Reference proteome</keyword>
<feature type="region of interest" description="Disordered" evidence="1">
    <location>
        <begin position="369"/>
        <end position="399"/>
    </location>
</feature>
<dbReference type="InterPro" id="IPR046522">
    <property type="entry name" value="DUF6699"/>
</dbReference>
<dbReference type="InParanoid" id="A0A067QAY1"/>
<dbReference type="STRING" id="933084.A0A067QAY1"/>
<name>A0A067QAY1_9AGAM</name>
<dbReference type="EMBL" id="KL197715">
    <property type="protein sequence ID" value="KDQ59741.1"/>
    <property type="molecule type" value="Genomic_DNA"/>
</dbReference>
<proteinExistence type="predicted"/>
<feature type="compositionally biased region" description="Basic and acidic residues" evidence="1">
    <location>
        <begin position="461"/>
        <end position="482"/>
    </location>
</feature>
<organism evidence="3 4">
    <name type="scientific">Jaapia argillacea MUCL 33604</name>
    <dbReference type="NCBI Taxonomy" id="933084"/>
    <lineage>
        <taxon>Eukaryota</taxon>
        <taxon>Fungi</taxon>
        <taxon>Dikarya</taxon>
        <taxon>Basidiomycota</taxon>
        <taxon>Agaricomycotina</taxon>
        <taxon>Agaricomycetes</taxon>
        <taxon>Agaricomycetidae</taxon>
        <taxon>Jaapiales</taxon>
        <taxon>Jaapiaceae</taxon>
        <taxon>Jaapia</taxon>
    </lineage>
</organism>
<feature type="domain" description="DUF6699" evidence="2">
    <location>
        <begin position="290"/>
        <end position="425"/>
    </location>
</feature>
<feature type="compositionally biased region" description="Pro residues" evidence="1">
    <location>
        <begin position="8"/>
        <end position="27"/>
    </location>
</feature>
<dbReference type="AlphaFoldDB" id="A0A067QAY1"/>
<protein>
    <recommendedName>
        <fullName evidence="2">DUF6699 domain-containing protein</fullName>
    </recommendedName>
</protein>
<feature type="region of interest" description="Disordered" evidence="1">
    <location>
        <begin position="1"/>
        <end position="40"/>
    </location>
</feature>
<accession>A0A067QAY1</accession>
<reference evidence="4" key="1">
    <citation type="journal article" date="2014" name="Proc. Natl. Acad. Sci. U.S.A.">
        <title>Extensive sampling of basidiomycete genomes demonstrates inadequacy of the white-rot/brown-rot paradigm for wood decay fungi.</title>
        <authorList>
            <person name="Riley R."/>
            <person name="Salamov A.A."/>
            <person name="Brown D.W."/>
            <person name="Nagy L.G."/>
            <person name="Floudas D."/>
            <person name="Held B.W."/>
            <person name="Levasseur A."/>
            <person name="Lombard V."/>
            <person name="Morin E."/>
            <person name="Otillar R."/>
            <person name="Lindquist E.A."/>
            <person name="Sun H."/>
            <person name="LaButti K.M."/>
            <person name="Schmutz J."/>
            <person name="Jabbour D."/>
            <person name="Luo H."/>
            <person name="Baker S.E."/>
            <person name="Pisabarro A.G."/>
            <person name="Walton J.D."/>
            <person name="Blanchette R.A."/>
            <person name="Henrissat B."/>
            <person name="Martin F."/>
            <person name="Cullen D."/>
            <person name="Hibbett D.S."/>
            <person name="Grigoriev I.V."/>
        </authorList>
    </citation>
    <scope>NUCLEOTIDE SEQUENCE [LARGE SCALE GENOMIC DNA]</scope>
    <source>
        <strain evidence="4">MUCL 33604</strain>
    </source>
</reference>
<evidence type="ECO:0000256" key="1">
    <source>
        <dbReference type="SAM" id="MobiDB-lite"/>
    </source>
</evidence>
<dbReference type="Proteomes" id="UP000027265">
    <property type="component" value="Unassembled WGS sequence"/>
</dbReference>